<proteinExistence type="predicted"/>
<dbReference type="AlphaFoldDB" id="A0A645FEJ3"/>
<comment type="caution">
    <text evidence="1">The sequence shown here is derived from an EMBL/GenBank/DDBJ whole genome shotgun (WGS) entry which is preliminary data.</text>
</comment>
<organism evidence="1">
    <name type="scientific">bioreactor metagenome</name>
    <dbReference type="NCBI Taxonomy" id="1076179"/>
    <lineage>
        <taxon>unclassified sequences</taxon>
        <taxon>metagenomes</taxon>
        <taxon>ecological metagenomes</taxon>
    </lineage>
</organism>
<reference evidence="1" key="1">
    <citation type="submission" date="2019-08" db="EMBL/GenBank/DDBJ databases">
        <authorList>
            <person name="Kucharzyk K."/>
            <person name="Murdoch R.W."/>
            <person name="Higgins S."/>
            <person name="Loffler F."/>
        </authorList>
    </citation>
    <scope>NUCLEOTIDE SEQUENCE</scope>
</reference>
<name>A0A645FEJ3_9ZZZZ</name>
<evidence type="ECO:0000313" key="1">
    <source>
        <dbReference type="EMBL" id="MPN12801.1"/>
    </source>
</evidence>
<sequence length="104" mass="11590">MEKLAVGSSIHRPGRVKARPPATMAPLLMMVWVTLISCNVEPFALRRAAMLTTVTKMVGHGRAPIRKATYMELAVMTNRPAMPIMAPRTVRCLFIFYTSSVSVW</sequence>
<accession>A0A645FEJ3</accession>
<dbReference type="EMBL" id="VSSQ01059216">
    <property type="protein sequence ID" value="MPN12801.1"/>
    <property type="molecule type" value="Genomic_DNA"/>
</dbReference>
<gene>
    <name evidence="1" type="ORF">SDC9_160121</name>
</gene>
<protein>
    <submittedName>
        <fullName evidence="1">Uncharacterized protein</fullName>
    </submittedName>
</protein>